<dbReference type="Pfam" id="PF03663">
    <property type="entry name" value="Glyco_hydro_76"/>
    <property type="match status" value="1"/>
</dbReference>
<organism evidence="1 2">
    <name type="scientific">Corynebacterium poyangense</name>
    <dbReference type="NCBI Taxonomy" id="2684405"/>
    <lineage>
        <taxon>Bacteria</taxon>
        <taxon>Bacillati</taxon>
        <taxon>Actinomycetota</taxon>
        <taxon>Actinomycetes</taxon>
        <taxon>Mycobacteriales</taxon>
        <taxon>Corynebacteriaceae</taxon>
        <taxon>Corynebacterium</taxon>
    </lineage>
</organism>
<dbReference type="KEGG" id="cpoy:GP475_11105"/>
<dbReference type="GO" id="GO:0016787">
    <property type="term" value="F:hydrolase activity"/>
    <property type="evidence" value="ECO:0007669"/>
    <property type="project" value="UniProtKB-KW"/>
</dbReference>
<reference evidence="1 2" key="1">
    <citation type="submission" date="2019-12" db="EMBL/GenBank/DDBJ databases">
        <title>Corynebacterium sp. nov., isolated from feces of the Anser Albifrons in China.</title>
        <authorList>
            <person name="Liu Q."/>
        </authorList>
    </citation>
    <scope>NUCLEOTIDE SEQUENCE [LARGE SCALE GENOMIC DNA]</scope>
    <source>
        <strain evidence="1 2">4H37-19</strain>
    </source>
</reference>
<evidence type="ECO:0000313" key="2">
    <source>
        <dbReference type="Proteomes" id="UP000516320"/>
    </source>
</evidence>
<accession>A0A7H0SRE3</accession>
<dbReference type="PANTHER" id="PTHR47791">
    <property type="entry name" value="MEIOTICALLY UP-REGULATED GENE 191 PROTEIN"/>
    <property type="match status" value="1"/>
</dbReference>
<proteinExistence type="predicted"/>
<dbReference type="PIRSF" id="PIRSF021505">
    <property type="entry name" value="O_gly_hdrol"/>
    <property type="match status" value="1"/>
</dbReference>
<dbReference type="PANTHER" id="PTHR47791:SF3">
    <property type="entry name" value="MEIOTICALLY UP-REGULATED GENE 191 PROTEIN"/>
    <property type="match status" value="1"/>
</dbReference>
<dbReference type="Proteomes" id="UP000516320">
    <property type="component" value="Chromosome"/>
</dbReference>
<dbReference type="GO" id="GO:0005975">
    <property type="term" value="P:carbohydrate metabolic process"/>
    <property type="evidence" value="ECO:0007669"/>
    <property type="project" value="InterPro"/>
</dbReference>
<protein>
    <submittedName>
        <fullName evidence="1">Glycoside hydrolase family 76</fullName>
    </submittedName>
</protein>
<dbReference type="RefSeq" id="WP_187974431.1">
    <property type="nucleotide sequence ID" value="NZ_CP046884.1"/>
</dbReference>
<dbReference type="InterPro" id="IPR008928">
    <property type="entry name" value="6-hairpin_glycosidase_sf"/>
</dbReference>
<dbReference type="SUPFAM" id="SSF48208">
    <property type="entry name" value="Six-hairpin glycosidases"/>
    <property type="match status" value="1"/>
</dbReference>
<name>A0A7H0SRE3_9CORY</name>
<gene>
    <name evidence="1" type="ORF">GP475_11105</name>
</gene>
<dbReference type="EMBL" id="CP046884">
    <property type="protein sequence ID" value="QNQ91118.1"/>
    <property type="molecule type" value="Genomic_DNA"/>
</dbReference>
<evidence type="ECO:0000313" key="1">
    <source>
        <dbReference type="EMBL" id="QNQ91118.1"/>
    </source>
</evidence>
<dbReference type="AlphaFoldDB" id="A0A7H0SRE3"/>
<dbReference type="InterPro" id="IPR014512">
    <property type="entry name" value="O_gly_hydro"/>
</dbReference>
<dbReference type="InterPro" id="IPR053169">
    <property type="entry name" value="MUG_Protein"/>
</dbReference>
<keyword evidence="2" id="KW-1185">Reference proteome</keyword>
<dbReference type="InterPro" id="IPR005198">
    <property type="entry name" value="Glyco_hydro_76"/>
</dbReference>
<sequence>MQEKWAHRADLAENALNDRHGSKLWGLPGTNIAMVAWPPTMKEKMHVHWHYWWQAHYLDCLVDAAMRRATQQRRRRIRQTMRAIQFRNLGKLSKNRYYDDKCWLALAMARATQIPGIKEPKQLPGLELDIIAGIDSRMGVLPWRRGEAFYNTPTNGPAAIMMARTGRLDQAISLVNWIFSELVNEEGLIIDGQRQRMHGPEFVENIHPYCQGVTLGACLEIALQLRQRAGFSDLDHIRDVADAERMEASMSYITKIRELIEAVNIHLATPQGVLNTPTGDGDGGLFKGILARYLADIAVRLPLDNPTNRAVKKVAARLVLASAESAWNHRLEVDGLPIFATNWTEDARLPHNFGLGRFSLPESLGVIRIAERDLSVQLSGWMLLEAAARVAAYVDSGMDK</sequence>
<keyword evidence="1" id="KW-0378">Hydrolase</keyword>
<dbReference type="Gene3D" id="1.50.10.20">
    <property type="match status" value="1"/>
</dbReference>